<evidence type="ECO:0000313" key="2">
    <source>
        <dbReference type="Proteomes" id="UP000598996"/>
    </source>
</evidence>
<keyword evidence="2" id="KW-1185">Reference proteome</keyword>
<protein>
    <recommendedName>
        <fullName evidence="3">HEAT repeat domain-containing protein</fullName>
    </recommendedName>
</protein>
<proteinExistence type="predicted"/>
<sequence length="427" mass="47173">MTAPTPLEQAMRNGGDALDVLYRSLVRGETHLVALIERPRITAWLEERRRRDPWHSRPIPPALASLERDGRIREQAVHEMAAGPRPELMPFLVLRCADWVAQVRDPARAIVATMLAERPETFLRPAVPMAMHIADRYRADWATRQVRAATVAAFDRVETTMLGSKVPAVRRLVFAAGTELGRWEHRDLVRFALHEPDTMVRTLAADALAATAARLGDLETLRTIARSRFVQVRAAALTELARLGHDADVAAAADDPAPFVRAIARTRLPQPAAHYRAAVTTRPTPGAIAGLGETGGYSDEAVLAPLLGHDDARIRAAAVQALAALDAVPVEGVVPLLQDPVPGVIREAASALRPYQRRLPADRLWRLLDDPRLEVRRGAYRIVRNWDPASALRAGRMLAGDDDPQLAQRGRDDVRRWERIVNEQQAG</sequence>
<dbReference type="Proteomes" id="UP000598996">
    <property type="component" value="Unassembled WGS sequence"/>
</dbReference>
<accession>A0ABS1VHN0</accession>
<reference evidence="1 2" key="1">
    <citation type="submission" date="2021-01" db="EMBL/GenBank/DDBJ databases">
        <title>Actinoplanes sp. nov. LDG1-01 isolated from lichen.</title>
        <authorList>
            <person name="Saeng-In P."/>
            <person name="Phongsopitanun W."/>
            <person name="Kanchanasin P."/>
            <person name="Yuki M."/>
            <person name="Kudo T."/>
            <person name="Ohkuma M."/>
            <person name="Tanasupawat S."/>
        </authorList>
    </citation>
    <scope>NUCLEOTIDE SEQUENCE [LARGE SCALE GENOMIC DNA]</scope>
    <source>
        <strain evidence="1 2">LDG1-01</strain>
    </source>
</reference>
<evidence type="ECO:0000313" key="1">
    <source>
        <dbReference type="EMBL" id="MBL7254113.1"/>
    </source>
</evidence>
<comment type="caution">
    <text evidence="1">The sequence shown here is derived from an EMBL/GenBank/DDBJ whole genome shotgun (WGS) entry which is preliminary data.</text>
</comment>
<dbReference type="InterPro" id="IPR016024">
    <property type="entry name" value="ARM-type_fold"/>
</dbReference>
<evidence type="ECO:0008006" key="3">
    <source>
        <dbReference type="Google" id="ProtNLM"/>
    </source>
</evidence>
<dbReference type="Gene3D" id="1.25.10.10">
    <property type="entry name" value="Leucine-rich Repeat Variant"/>
    <property type="match status" value="1"/>
</dbReference>
<dbReference type="EMBL" id="JAENHO010000002">
    <property type="protein sequence ID" value="MBL7254113.1"/>
    <property type="molecule type" value="Genomic_DNA"/>
</dbReference>
<gene>
    <name evidence="1" type="ORF">JKJ07_07300</name>
</gene>
<organism evidence="1 2">
    <name type="scientific">Paractinoplanes lichenicola</name>
    <dbReference type="NCBI Taxonomy" id="2802976"/>
    <lineage>
        <taxon>Bacteria</taxon>
        <taxon>Bacillati</taxon>
        <taxon>Actinomycetota</taxon>
        <taxon>Actinomycetes</taxon>
        <taxon>Micromonosporales</taxon>
        <taxon>Micromonosporaceae</taxon>
        <taxon>Paractinoplanes</taxon>
    </lineage>
</organism>
<dbReference type="RefSeq" id="WP_202990454.1">
    <property type="nucleotide sequence ID" value="NZ_JAENHO010000002.1"/>
</dbReference>
<dbReference type="InterPro" id="IPR011989">
    <property type="entry name" value="ARM-like"/>
</dbReference>
<dbReference type="SUPFAM" id="SSF48371">
    <property type="entry name" value="ARM repeat"/>
    <property type="match status" value="1"/>
</dbReference>
<name>A0ABS1VHN0_9ACTN</name>